<protein>
    <submittedName>
        <fullName evidence="2">Uncharacterized protein</fullName>
    </submittedName>
</protein>
<name>A0ABD1PT81_9LAMI</name>
<dbReference type="Proteomes" id="UP001604336">
    <property type="component" value="Unassembled WGS sequence"/>
</dbReference>
<keyword evidence="3" id="KW-1185">Reference proteome</keyword>
<gene>
    <name evidence="2" type="ORF">Adt_42680</name>
</gene>
<dbReference type="AlphaFoldDB" id="A0ABD1PT81"/>
<evidence type="ECO:0000313" key="3">
    <source>
        <dbReference type="Proteomes" id="UP001604336"/>
    </source>
</evidence>
<comment type="caution">
    <text evidence="2">The sequence shown here is derived from an EMBL/GenBank/DDBJ whole genome shotgun (WGS) entry which is preliminary data.</text>
</comment>
<organism evidence="2 3">
    <name type="scientific">Abeliophyllum distichum</name>
    <dbReference type="NCBI Taxonomy" id="126358"/>
    <lineage>
        <taxon>Eukaryota</taxon>
        <taxon>Viridiplantae</taxon>
        <taxon>Streptophyta</taxon>
        <taxon>Embryophyta</taxon>
        <taxon>Tracheophyta</taxon>
        <taxon>Spermatophyta</taxon>
        <taxon>Magnoliopsida</taxon>
        <taxon>eudicotyledons</taxon>
        <taxon>Gunneridae</taxon>
        <taxon>Pentapetalae</taxon>
        <taxon>asterids</taxon>
        <taxon>lamiids</taxon>
        <taxon>Lamiales</taxon>
        <taxon>Oleaceae</taxon>
        <taxon>Forsythieae</taxon>
        <taxon>Abeliophyllum</taxon>
    </lineage>
</organism>
<evidence type="ECO:0000256" key="1">
    <source>
        <dbReference type="SAM" id="Coils"/>
    </source>
</evidence>
<proteinExistence type="predicted"/>
<feature type="coiled-coil region" evidence="1">
    <location>
        <begin position="17"/>
        <end position="65"/>
    </location>
</feature>
<keyword evidence="1" id="KW-0175">Coiled coil</keyword>
<dbReference type="EMBL" id="JBFOLK010000013">
    <property type="protein sequence ID" value="KAL2466829.1"/>
    <property type="molecule type" value="Genomic_DNA"/>
</dbReference>
<evidence type="ECO:0000313" key="2">
    <source>
        <dbReference type="EMBL" id="KAL2466829.1"/>
    </source>
</evidence>
<reference evidence="3" key="1">
    <citation type="submission" date="2024-07" db="EMBL/GenBank/DDBJ databases">
        <title>Two chromosome-level genome assemblies of Korean endemic species Abeliophyllum distichum and Forsythia ovata (Oleaceae).</title>
        <authorList>
            <person name="Jang H."/>
        </authorList>
    </citation>
    <scope>NUCLEOTIDE SEQUENCE [LARGE SCALE GENOMIC DNA]</scope>
</reference>
<sequence length="144" mass="16134">MNLVRGLVLTKEVFGTLEDFDDKLTKEEANSKKLSEELKVMSLEKAQLESKKRFLQVRLDTLANKGDELKAKHEVELAASKECLKDAGTHRRAVEAVQKSTEKAQKLADERAFTAETALDTANSTLEALATEKERLLAEAREEM</sequence>
<accession>A0ABD1PT81</accession>